<protein>
    <submittedName>
        <fullName evidence="2">Uncharacterized protein</fullName>
    </submittedName>
</protein>
<reference evidence="2" key="1">
    <citation type="journal article" date="2021" name="Nat. Commun.">
        <title>Genetic determinants of endophytism in the Arabidopsis root mycobiome.</title>
        <authorList>
            <person name="Mesny F."/>
            <person name="Miyauchi S."/>
            <person name="Thiergart T."/>
            <person name="Pickel B."/>
            <person name="Atanasova L."/>
            <person name="Karlsson M."/>
            <person name="Huettel B."/>
            <person name="Barry K.W."/>
            <person name="Haridas S."/>
            <person name="Chen C."/>
            <person name="Bauer D."/>
            <person name="Andreopoulos W."/>
            <person name="Pangilinan J."/>
            <person name="LaButti K."/>
            <person name="Riley R."/>
            <person name="Lipzen A."/>
            <person name="Clum A."/>
            <person name="Drula E."/>
            <person name="Henrissat B."/>
            <person name="Kohler A."/>
            <person name="Grigoriev I.V."/>
            <person name="Martin F.M."/>
            <person name="Hacquard S."/>
        </authorList>
    </citation>
    <scope>NUCLEOTIDE SEQUENCE</scope>
    <source>
        <strain evidence="2">MPI-SDFR-AT-0073</strain>
    </source>
</reference>
<evidence type="ECO:0000313" key="2">
    <source>
        <dbReference type="EMBL" id="KAH6639972.1"/>
    </source>
</evidence>
<comment type="caution">
    <text evidence="2">The sequence shown here is derived from an EMBL/GenBank/DDBJ whole genome shotgun (WGS) entry which is preliminary data.</text>
</comment>
<evidence type="ECO:0000313" key="3">
    <source>
        <dbReference type="Proteomes" id="UP000758603"/>
    </source>
</evidence>
<gene>
    <name evidence="2" type="ORF">BKA67DRAFT_542502</name>
</gene>
<accession>A0A9P8RER1</accession>
<dbReference type="Proteomes" id="UP000758603">
    <property type="component" value="Unassembled WGS sequence"/>
</dbReference>
<proteinExistence type="predicted"/>
<feature type="compositionally biased region" description="Basic and acidic residues" evidence="1">
    <location>
        <begin position="9"/>
        <end position="55"/>
    </location>
</feature>
<feature type="compositionally biased region" description="Basic and acidic residues" evidence="1">
    <location>
        <begin position="73"/>
        <end position="96"/>
    </location>
</feature>
<dbReference type="AlphaFoldDB" id="A0A9P8RER1"/>
<evidence type="ECO:0000256" key="1">
    <source>
        <dbReference type="SAM" id="MobiDB-lite"/>
    </source>
</evidence>
<sequence length="140" mass="16343">MAKLHKERKGKEKETAQEPNGKEKEIVEGPMKFNEKRRPAKLHKEPKDKEKRTPKDSINNSEHTIANAMSDDEYLRQADENFDVWKPDVPEEDGRQVRPNYKPKETHRKKRNKGKGRANDILPVLSEDEDEQPYSPGGWI</sequence>
<keyword evidence="3" id="KW-1185">Reference proteome</keyword>
<organism evidence="2 3">
    <name type="scientific">Truncatella angustata</name>
    <dbReference type="NCBI Taxonomy" id="152316"/>
    <lineage>
        <taxon>Eukaryota</taxon>
        <taxon>Fungi</taxon>
        <taxon>Dikarya</taxon>
        <taxon>Ascomycota</taxon>
        <taxon>Pezizomycotina</taxon>
        <taxon>Sordariomycetes</taxon>
        <taxon>Xylariomycetidae</taxon>
        <taxon>Amphisphaeriales</taxon>
        <taxon>Sporocadaceae</taxon>
        <taxon>Truncatella</taxon>
    </lineage>
</organism>
<dbReference type="EMBL" id="JAGPXC010000014">
    <property type="protein sequence ID" value="KAH6639972.1"/>
    <property type="molecule type" value="Genomic_DNA"/>
</dbReference>
<dbReference type="GeneID" id="70130010"/>
<dbReference type="RefSeq" id="XP_045951046.1">
    <property type="nucleotide sequence ID" value="XM_046101118.1"/>
</dbReference>
<feature type="compositionally biased region" description="Basic residues" evidence="1">
    <location>
        <begin position="105"/>
        <end position="116"/>
    </location>
</feature>
<feature type="region of interest" description="Disordered" evidence="1">
    <location>
        <begin position="1"/>
        <end position="140"/>
    </location>
</feature>
<name>A0A9P8RER1_9PEZI</name>